<keyword evidence="5" id="KW-0732">Signal</keyword>
<evidence type="ECO:0000256" key="6">
    <source>
        <dbReference type="ARBA" id="ARBA00022827"/>
    </source>
</evidence>
<dbReference type="InterPro" id="IPR036188">
    <property type="entry name" value="FAD/NAD-bd_sf"/>
</dbReference>
<dbReference type="GO" id="GO:0050660">
    <property type="term" value="F:flavin adenine dinucleotide binding"/>
    <property type="evidence" value="ECO:0007669"/>
    <property type="project" value="InterPro"/>
</dbReference>
<dbReference type="Proteomes" id="UP000516437">
    <property type="component" value="Chromosome 7"/>
</dbReference>
<keyword evidence="4 11" id="KW-0285">Flavoprotein</keyword>
<dbReference type="AlphaFoldDB" id="A0A6A1V6A6"/>
<dbReference type="PANTHER" id="PTHR45968">
    <property type="entry name" value="OSJNBA0019K04.7 PROTEIN"/>
    <property type="match status" value="1"/>
</dbReference>
<evidence type="ECO:0000259" key="13">
    <source>
        <dbReference type="PROSITE" id="PS51294"/>
    </source>
</evidence>
<dbReference type="PROSITE" id="PS51294">
    <property type="entry name" value="HTH_MYB"/>
    <property type="match status" value="1"/>
</dbReference>
<dbReference type="GO" id="GO:0016614">
    <property type="term" value="F:oxidoreductase activity, acting on CH-OH group of donors"/>
    <property type="evidence" value="ECO:0007669"/>
    <property type="project" value="InterPro"/>
</dbReference>
<evidence type="ECO:0000256" key="4">
    <source>
        <dbReference type="ARBA" id="ARBA00022630"/>
    </source>
</evidence>
<keyword evidence="10" id="KW-0539">Nucleus</keyword>
<feature type="compositionally biased region" description="Low complexity" evidence="12">
    <location>
        <begin position="213"/>
        <end position="223"/>
    </location>
</feature>
<keyword evidence="15" id="KW-1185">Reference proteome</keyword>
<sequence length="811" mass="89102">MNLVLSTDAKPRLKWTPELHQRFAEAVDQLGGADKATPKSLMRVMGIPGLTLYHLKSHLQKYRLGKSQESEFCTENKEEDYREIQAVEGHFSGEISDATDTQNNESLQIAQALQLQMEVQRKLHEQIEVQRHLQLRIEAQGKYLQTVLQKAQETLSGYNSSSLGVELAKAELSQLVSMVNTGCPSPSISELTEAGGFSLKAVERKQMRGTICSVESSLTSSESSGRKEEKRPMKQSGDPQKSNRRSLELSLDIYPEGKPRSTDASNQANRRKRSGIAISDGVISSPNLRIRANHVPKEKRSNLDCSGKRLPYMTSDVNEVSGKSFDFIVVGGGTAGCSLAATLSERFSVLLVERGGSPYGNPLVLDKKYYGLSLILTDEYTSVAQSFISKDGIMNHRGRVLGGSSAINFGFYSRASDAFIEKVGWDKGLVREAYEWVESRVVFKPELTLWQIVAEFGLLEAGILPYNGFSFEHIEGTKVGATVFDERGTRHTSADLLEAGSPENMTVLLKATVKSVIFQNENRNETTACGIRFIESNGSPDHTHEAYLNQCKCSSSWGDVILSAGALGSPQILLLSGIGPHEHLRDFNIPLVLDLEGVGQGMRDNPAIALLVDDKPQNRLPDTPQVVGIADDFKIIVEAGIVPVSLNATRMTIAAKVAFPASKGKLALNSTDPRENPSVQFNYLAKEKDLEECVKMSQLLQRVARSQSIAMFLGTEHRNNLMSSEDELRKSCRKNVRTFYHYHGGCAVGSVVDKDHRVYGVQGLRVVDGSTLLESPGTNPMATLLMLGRYQGIRILKERTDAGAFGTGQIP</sequence>
<dbReference type="OrthoDB" id="269227at2759"/>
<proteinExistence type="inferred from homology"/>
<dbReference type="EMBL" id="RXIC02000025">
    <property type="protein sequence ID" value="KAB1208359.1"/>
    <property type="molecule type" value="Genomic_DNA"/>
</dbReference>
<dbReference type="SUPFAM" id="SSF46689">
    <property type="entry name" value="Homeodomain-like"/>
    <property type="match status" value="1"/>
</dbReference>
<evidence type="ECO:0000256" key="1">
    <source>
        <dbReference type="ARBA" id="ARBA00001974"/>
    </source>
</evidence>
<dbReference type="Gene3D" id="3.30.410.40">
    <property type="match status" value="1"/>
</dbReference>
<dbReference type="NCBIfam" id="TIGR01557">
    <property type="entry name" value="myb_SHAQKYF"/>
    <property type="match status" value="1"/>
</dbReference>
<comment type="similarity">
    <text evidence="3">Belongs to the MYB-CC family.</text>
</comment>
<protein>
    <submittedName>
        <fullName evidence="14">Protein HOTHEAD</fullName>
    </submittedName>
</protein>
<dbReference type="PROSITE" id="PS00624">
    <property type="entry name" value="GMC_OXRED_2"/>
    <property type="match status" value="1"/>
</dbReference>
<feature type="domain" description="HTH myb-type" evidence="13">
    <location>
        <begin position="7"/>
        <end position="67"/>
    </location>
</feature>
<evidence type="ECO:0000256" key="11">
    <source>
        <dbReference type="RuleBase" id="RU003968"/>
    </source>
</evidence>
<evidence type="ECO:0000256" key="10">
    <source>
        <dbReference type="ARBA" id="ARBA00023242"/>
    </source>
</evidence>
<comment type="subcellular location">
    <subcellularLocation>
        <location evidence="2">Nucleus</location>
    </subcellularLocation>
</comment>
<dbReference type="Gene3D" id="1.10.10.60">
    <property type="entry name" value="Homeodomain-like"/>
    <property type="match status" value="1"/>
</dbReference>
<dbReference type="GO" id="GO:0005634">
    <property type="term" value="C:nucleus"/>
    <property type="evidence" value="ECO:0007669"/>
    <property type="project" value="UniProtKB-SubCell"/>
</dbReference>
<evidence type="ECO:0000256" key="5">
    <source>
        <dbReference type="ARBA" id="ARBA00022729"/>
    </source>
</evidence>
<dbReference type="SUPFAM" id="SSF54373">
    <property type="entry name" value="FAD-linked reductases, C-terminal domain"/>
    <property type="match status" value="1"/>
</dbReference>
<accession>A0A6A1V6A6</accession>
<dbReference type="Gene3D" id="3.50.50.60">
    <property type="entry name" value="FAD/NAD(P)-binding domain"/>
    <property type="match status" value="1"/>
</dbReference>
<keyword evidence="6 11" id="KW-0274">FAD</keyword>
<comment type="cofactor">
    <cofactor evidence="1">
        <name>FAD</name>
        <dbReference type="ChEBI" id="CHEBI:57692"/>
    </cofactor>
</comment>
<dbReference type="InterPro" id="IPR025756">
    <property type="entry name" value="Myb_CC_LHEQLE"/>
</dbReference>
<dbReference type="GO" id="GO:0003677">
    <property type="term" value="F:DNA binding"/>
    <property type="evidence" value="ECO:0007669"/>
    <property type="project" value="InterPro"/>
</dbReference>
<dbReference type="InterPro" id="IPR001005">
    <property type="entry name" value="SANT/Myb"/>
</dbReference>
<keyword evidence="8" id="KW-0175">Coiled coil</keyword>
<dbReference type="InterPro" id="IPR051871">
    <property type="entry name" value="GMC_Oxidoreductase-Related"/>
</dbReference>
<dbReference type="InterPro" id="IPR006447">
    <property type="entry name" value="Myb_dom_plants"/>
</dbReference>
<dbReference type="PROSITE" id="PS00623">
    <property type="entry name" value="GMC_OXRED_1"/>
    <property type="match status" value="1"/>
</dbReference>
<evidence type="ECO:0000256" key="3">
    <source>
        <dbReference type="ARBA" id="ARBA00006783"/>
    </source>
</evidence>
<dbReference type="Pfam" id="PF00732">
    <property type="entry name" value="GMC_oxred_N"/>
    <property type="match status" value="1"/>
</dbReference>
<dbReference type="InterPro" id="IPR007867">
    <property type="entry name" value="GMC_OxRtase_C"/>
</dbReference>
<dbReference type="Pfam" id="PF05199">
    <property type="entry name" value="GMC_oxred_C"/>
    <property type="match status" value="1"/>
</dbReference>
<dbReference type="InterPro" id="IPR009057">
    <property type="entry name" value="Homeodomain-like_sf"/>
</dbReference>
<evidence type="ECO:0000256" key="12">
    <source>
        <dbReference type="SAM" id="MobiDB-lite"/>
    </source>
</evidence>
<evidence type="ECO:0000256" key="8">
    <source>
        <dbReference type="ARBA" id="ARBA00023054"/>
    </source>
</evidence>
<evidence type="ECO:0000256" key="2">
    <source>
        <dbReference type="ARBA" id="ARBA00004123"/>
    </source>
</evidence>
<feature type="region of interest" description="Disordered" evidence="12">
    <location>
        <begin position="212"/>
        <end position="277"/>
    </location>
</feature>
<dbReference type="FunFam" id="1.10.10.60:FF:000002">
    <property type="entry name" value="Myb family transcription factor"/>
    <property type="match status" value="1"/>
</dbReference>
<dbReference type="PANTHER" id="PTHR45968:SF19">
    <property type="entry name" value="GLUCOSE-METHANOL-CHOLINE (GMC) OXIDOREDUCTASE FAMILY PROTEIN"/>
    <property type="match status" value="1"/>
</dbReference>
<keyword evidence="9" id="KW-0804">Transcription</keyword>
<gene>
    <name evidence="14" type="ORF">CJ030_MR7G023888</name>
</gene>
<evidence type="ECO:0000256" key="9">
    <source>
        <dbReference type="ARBA" id="ARBA00023163"/>
    </source>
</evidence>
<keyword evidence="7" id="KW-0805">Transcription regulation</keyword>
<dbReference type="Pfam" id="PF00249">
    <property type="entry name" value="Myb_DNA-binding"/>
    <property type="match status" value="1"/>
</dbReference>
<comment type="caution">
    <text evidence="14">The sequence shown here is derived from an EMBL/GenBank/DDBJ whole genome shotgun (WGS) entry which is preliminary data.</text>
</comment>
<dbReference type="Pfam" id="PF14379">
    <property type="entry name" value="Myb_CC_LHEQLE"/>
    <property type="match status" value="1"/>
</dbReference>
<dbReference type="SUPFAM" id="SSF51905">
    <property type="entry name" value="FAD/NAD(P)-binding domain"/>
    <property type="match status" value="1"/>
</dbReference>
<name>A0A6A1V6A6_9ROSI</name>
<evidence type="ECO:0000313" key="15">
    <source>
        <dbReference type="Proteomes" id="UP000516437"/>
    </source>
</evidence>
<reference evidence="14 15" key="1">
    <citation type="journal article" date="2019" name="Plant Biotechnol. J.">
        <title>The red bayberry genome and genetic basis of sex determination.</title>
        <authorList>
            <person name="Jia H.M."/>
            <person name="Jia H.J."/>
            <person name="Cai Q.L."/>
            <person name="Wang Y."/>
            <person name="Zhao H.B."/>
            <person name="Yang W.F."/>
            <person name="Wang G.Y."/>
            <person name="Li Y.H."/>
            <person name="Zhan D.L."/>
            <person name="Shen Y.T."/>
            <person name="Niu Q.F."/>
            <person name="Chang L."/>
            <person name="Qiu J."/>
            <person name="Zhao L."/>
            <person name="Xie H.B."/>
            <person name="Fu W.Y."/>
            <person name="Jin J."/>
            <person name="Li X.W."/>
            <person name="Jiao Y."/>
            <person name="Zhou C.C."/>
            <person name="Tu T."/>
            <person name="Chai C.Y."/>
            <person name="Gao J.L."/>
            <person name="Fan L.J."/>
            <person name="van de Weg E."/>
            <person name="Wang J.Y."/>
            <person name="Gao Z.S."/>
        </authorList>
    </citation>
    <scope>NUCLEOTIDE SEQUENCE [LARGE SCALE GENOMIC DNA]</scope>
    <source>
        <tissue evidence="14">Leaves</tissue>
    </source>
</reference>
<evidence type="ECO:0000256" key="7">
    <source>
        <dbReference type="ARBA" id="ARBA00023015"/>
    </source>
</evidence>
<dbReference type="SMR" id="A0A6A1V6A6"/>
<dbReference type="InterPro" id="IPR017930">
    <property type="entry name" value="Myb_dom"/>
</dbReference>
<comment type="similarity">
    <text evidence="11">Belongs to the GMC oxidoreductase family.</text>
</comment>
<dbReference type="InterPro" id="IPR000172">
    <property type="entry name" value="GMC_OxRdtase_N"/>
</dbReference>
<evidence type="ECO:0000313" key="14">
    <source>
        <dbReference type="EMBL" id="KAB1208359.1"/>
    </source>
</evidence>
<organism evidence="14 15">
    <name type="scientific">Morella rubra</name>
    <name type="common">Chinese bayberry</name>
    <dbReference type="NCBI Taxonomy" id="262757"/>
    <lineage>
        <taxon>Eukaryota</taxon>
        <taxon>Viridiplantae</taxon>
        <taxon>Streptophyta</taxon>
        <taxon>Embryophyta</taxon>
        <taxon>Tracheophyta</taxon>
        <taxon>Spermatophyta</taxon>
        <taxon>Magnoliopsida</taxon>
        <taxon>eudicotyledons</taxon>
        <taxon>Gunneridae</taxon>
        <taxon>Pentapetalae</taxon>
        <taxon>rosids</taxon>
        <taxon>fabids</taxon>
        <taxon>Fagales</taxon>
        <taxon>Myricaceae</taxon>
        <taxon>Morella</taxon>
    </lineage>
</organism>